<dbReference type="InterPro" id="IPR002925">
    <property type="entry name" value="Dienelactn_hydro"/>
</dbReference>
<dbReference type="SUPFAM" id="SSF53474">
    <property type="entry name" value="alpha/beta-Hydrolases"/>
    <property type="match status" value="1"/>
</dbReference>
<proteinExistence type="predicted"/>
<dbReference type="PANTHER" id="PTHR17630">
    <property type="entry name" value="DIENELACTONE HYDROLASE"/>
    <property type="match status" value="1"/>
</dbReference>
<name>A0AAW1X0P9_RUBAR</name>
<gene>
    <name evidence="2" type="ORF">M0R45_026918</name>
</gene>
<dbReference type="Proteomes" id="UP001457282">
    <property type="component" value="Unassembled WGS sequence"/>
</dbReference>
<protein>
    <recommendedName>
        <fullName evidence="1">Dienelactone hydrolase domain-containing protein</fullName>
    </recommendedName>
</protein>
<dbReference type="EMBL" id="JBEDUW010000005">
    <property type="protein sequence ID" value="KAK9929841.1"/>
    <property type="molecule type" value="Genomic_DNA"/>
</dbReference>
<dbReference type="Gene3D" id="3.40.50.1820">
    <property type="entry name" value="alpha/beta hydrolase"/>
    <property type="match status" value="1"/>
</dbReference>
<evidence type="ECO:0000259" key="1">
    <source>
        <dbReference type="Pfam" id="PF01738"/>
    </source>
</evidence>
<dbReference type="InterPro" id="IPR029058">
    <property type="entry name" value="AB_hydrolase_fold"/>
</dbReference>
<evidence type="ECO:0000313" key="2">
    <source>
        <dbReference type="EMBL" id="KAK9929841.1"/>
    </source>
</evidence>
<feature type="domain" description="Dienelactone hydrolase" evidence="1">
    <location>
        <begin position="30"/>
        <end position="236"/>
    </location>
</feature>
<sequence>MSGPQCCSNPPIMNTSCGSNCAEKYGGLNVYVTGSPDSKIAILLISDVFGYGAPNLRKLAGKVAASGFCVVVPDFFYGDPFMYDNNRPLAVWLEDHGTDKGFEDAKSVIDSLKGKGFSAIGAAGFCWGAKVVTELAKSDFIQAAVLLHPSFIALDDIEGIKTPIAVLGAEIDNYSPPELLKQFEEILNAKPEVDSYVKIFPKVAHGWSVRYNVDDEAAVKSAEEAHNDMLEWFAKHVK</sequence>
<organism evidence="2 3">
    <name type="scientific">Rubus argutus</name>
    <name type="common">Southern blackberry</name>
    <dbReference type="NCBI Taxonomy" id="59490"/>
    <lineage>
        <taxon>Eukaryota</taxon>
        <taxon>Viridiplantae</taxon>
        <taxon>Streptophyta</taxon>
        <taxon>Embryophyta</taxon>
        <taxon>Tracheophyta</taxon>
        <taxon>Spermatophyta</taxon>
        <taxon>Magnoliopsida</taxon>
        <taxon>eudicotyledons</taxon>
        <taxon>Gunneridae</taxon>
        <taxon>Pentapetalae</taxon>
        <taxon>rosids</taxon>
        <taxon>fabids</taxon>
        <taxon>Rosales</taxon>
        <taxon>Rosaceae</taxon>
        <taxon>Rosoideae</taxon>
        <taxon>Rosoideae incertae sedis</taxon>
        <taxon>Rubus</taxon>
    </lineage>
</organism>
<dbReference type="GO" id="GO:0016787">
    <property type="term" value="F:hydrolase activity"/>
    <property type="evidence" value="ECO:0007669"/>
    <property type="project" value="InterPro"/>
</dbReference>
<dbReference type="Pfam" id="PF01738">
    <property type="entry name" value="DLH"/>
    <property type="match status" value="1"/>
</dbReference>
<evidence type="ECO:0000313" key="3">
    <source>
        <dbReference type="Proteomes" id="UP001457282"/>
    </source>
</evidence>
<accession>A0AAW1X0P9</accession>
<dbReference type="AlphaFoldDB" id="A0AAW1X0P9"/>
<keyword evidence="3" id="KW-1185">Reference proteome</keyword>
<dbReference type="PANTHER" id="PTHR17630:SF96">
    <property type="entry name" value="ENDO-1,3-1,4-BETA-D-GLUCANASE-LIKE PROTEIN"/>
    <property type="match status" value="1"/>
</dbReference>
<comment type="caution">
    <text evidence="2">The sequence shown here is derived from an EMBL/GenBank/DDBJ whole genome shotgun (WGS) entry which is preliminary data.</text>
</comment>
<reference evidence="2 3" key="1">
    <citation type="journal article" date="2023" name="G3 (Bethesda)">
        <title>A chromosome-length genome assembly and annotation of blackberry (Rubus argutus, cv. 'Hillquist').</title>
        <authorList>
            <person name="Bruna T."/>
            <person name="Aryal R."/>
            <person name="Dudchenko O."/>
            <person name="Sargent D.J."/>
            <person name="Mead D."/>
            <person name="Buti M."/>
            <person name="Cavallini A."/>
            <person name="Hytonen T."/>
            <person name="Andres J."/>
            <person name="Pham M."/>
            <person name="Weisz D."/>
            <person name="Mascagni F."/>
            <person name="Usai G."/>
            <person name="Natali L."/>
            <person name="Bassil N."/>
            <person name="Fernandez G.E."/>
            <person name="Lomsadze A."/>
            <person name="Armour M."/>
            <person name="Olukolu B."/>
            <person name="Poorten T."/>
            <person name="Britton C."/>
            <person name="Davik J."/>
            <person name="Ashrafi H."/>
            <person name="Aiden E.L."/>
            <person name="Borodovsky M."/>
            <person name="Worthington M."/>
        </authorList>
    </citation>
    <scope>NUCLEOTIDE SEQUENCE [LARGE SCALE GENOMIC DNA]</scope>
    <source>
        <strain evidence="2">PI 553951</strain>
    </source>
</reference>